<keyword evidence="4" id="KW-1185">Reference proteome</keyword>
<dbReference type="EMBL" id="WIUZ02000010">
    <property type="protein sequence ID" value="KAF9783304.1"/>
    <property type="molecule type" value="Genomic_DNA"/>
</dbReference>
<reference evidence="3" key="1">
    <citation type="journal article" date="2020" name="Nat. Commun.">
        <title>Large-scale genome sequencing of mycorrhizal fungi provides insights into the early evolution of symbiotic traits.</title>
        <authorList>
            <person name="Miyauchi S."/>
            <person name="Kiss E."/>
            <person name="Kuo A."/>
            <person name="Drula E."/>
            <person name="Kohler A."/>
            <person name="Sanchez-Garcia M."/>
            <person name="Morin E."/>
            <person name="Andreopoulos B."/>
            <person name="Barry K.W."/>
            <person name="Bonito G."/>
            <person name="Buee M."/>
            <person name="Carver A."/>
            <person name="Chen C."/>
            <person name="Cichocki N."/>
            <person name="Clum A."/>
            <person name="Culley D."/>
            <person name="Crous P.W."/>
            <person name="Fauchery L."/>
            <person name="Girlanda M."/>
            <person name="Hayes R.D."/>
            <person name="Keri Z."/>
            <person name="LaButti K."/>
            <person name="Lipzen A."/>
            <person name="Lombard V."/>
            <person name="Magnuson J."/>
            <person name="Maillard F."/>
            <person name="Murat C."/>
            <person name="Nolan M."/>
            <person name="Ohm R.A."/>
            <person name="Pangilinan J."/>
            <person name="Pereira M.F."/>
            <person name="Perotto S."/>
            <person name="Peter M."/>
            <person name="Pfister S."/>
            <person name="Riley R."/>
            <person name="Sitrit Y."/>
            <person name="Stielow J.B."/>
            <person name="Szollosi G."/>
            <person name="Zifcakova L."/>
            <person name="Stursova M."/>
            <person name="Spatafora J.W."/>
            <person name="Tedersoo L."/>
            <person name="Vaario L.M."/>
            <person name="Yamada A."/>
            <person name="Yan M."/>
            <person name="Wang P."/>
            <person name="Xu J."/>
            <person name="Bruns T."/>
            <person name="Baldrian P."/>
            <person name="Vilgalys R."/>
            <person name="Dunand C."/>
            <person name="Henrissat B."/>
            <person name="Grigoriev I.V."/>
            <person name="Hibbett D."/>
            <person name="Nagy L.G."/>
            <person name="Martin F.M."/>
        </authorList>
    </citation>
    <scope>NUCLEOTIDE SEQUENCE</scope>
    <source>
        <strain evidence="3">UH-Tt-Lm1</strain>
    </source>
</reference>
<dbReference type="Proteomes" id="UP000736335">
    <property type="component" value="Unassembled WGS sequence"/>
</dbReference>
<protein>
    <submittedName>
        <fullName evidence="3">Uncharacterized protein</fullName>
    </submittedName>
</protein>
<feature type="compositionally biased region" description="Polar residues" evidence="1">
    <location>
        <begin position="339"/>
        <end position="355"/>
    </location>
</feature>
<comment type="caution">
    <text evidence="3">The sequence shown here is derived from an EMBL/GenBank/DDBJ whole genome shotgun (WGS) entry which is preliminary data.</text>
</comment>
<accession>A0A9P6L5D2</accession>
<name>A0A9P6L5D2_9AGAM</name>
<dbReference type="AlphaFoldDB" id="A0A9P6L5D2"/>
<feature type="region of interest" description="Disordered" evidence="1">
    <location>
        <begin position="288"/>
        <end position="378"/>
    </location>
</feature>
<evidence type="ECO:0000256" key="2">
    <source>
        <dbReference type="SAM" id="Phobius"/>
    </source>
</evidence>
<feature type="compositionally biased region" description="Polar residues" evidence="1">
    <location>
        <begin position="288"/>
        <end position="310"/>
    </location>
</feature>
<keyword evidence="2" id="KW-0472">Membrane</keyword>
<feature type="transmembrane region" description="Helical" evidence="2">
    <location>
        <begin position="262"/>
        <end position="280"/>
    </location>
</feature>
<feature type="transmembrane region" description="Helical" evidence="2">
    <location>
        <begin position="42"/>
        <end position="66"/>
    </location>
</feature>
<dbReference type="OrthoDB" id="3357408at2759"/>
<evidence type="ECO:0000313" key="4">
    <source>
        <dbReference type="Proteomes" id="UP000736335"/>
    </source>
</evidence>
<reference evidence="3" key="2">
    <citation type="submission" date="2020-11" db="EMBL/GenBank/DDBJ databases">
        <authorList>
            <consortium name="DOE Joint Genome Institute"/>
            <person name="Kuo A."/>
            <person name="Miyauchi S."/>
            <person name="Kiss E."/>
            <person name="Drula E."/>
            <person name="Kohler A."/>
            <person name="Sanchez-Garcia M."/>
            <person name="Andreopoulos B."/>
            <person name="Barry K.W."/>
            <person name="Bonito G."/>
            <person name="Buee M."/>
            <person name="Carver A."/>
            <person name="Chen C."/>
            <person name="Cichocki N."/>
            <person name="Clum A."/>
            <person name="Culley D."/>
            <person name="Crous P.W."/>
            <person name="Fauchery L."/>
            <person name="Girlanda M."/>
            <person name="Hayes R."/>
            <person name="Keri Z."/>
            <person name="Labutti K."/>
            <person name="Lipzen A."/>
            <person name="Lombard V."/>
            <person name="Magnuson J."/>
            <person name="Maillard F."/>
            <person name="Morin E."/>
            <person name="Murat C."/>
            <person name="Nolan M."/>
            <person name="Ohm R."/>
            <person name="Pangilinan J."/>
            <person name="Pereira M."/>
            <person name="Perotto S."/>
            <person name="Peter M."/>
            <person name="Riley R."/>
            <person name="Sitrit Y."/>
            <person name="Stielow B."/>
            <person name="Szollosi G."/>
            <person name="Zifcakova L."/>
            <person name="Stursova M."/>
            <person name="Spatafora J.W."/>
            <person name="Tedersoo L."/>
            <person name="Vaario L.-M."/>
            <person name="Yamada A."/>
            <person name="Yan M."/>
            <person name="Wang P."/>
            <person name="Xu J."/>
            <person name="Bruns T."/>
            <person name="Baldrian P."/>
            <person name="Vilgalys R."/>
            <person name="Henrissat B."/>
            <person name="Grigoriev I.V."/>
            <person name="Hibbett D."/>
            <person name="Nagy L.G."/>
            <person name="Martin F.M."/>
        </authorList>
    </citation>
    <scope>NUCLEOTIDE SEQUENCE</scope>
    <source>
        <strain evidence="3">UH-Tt-Lm1</strain>
    </source>
</reference>
<feature type="transmembrane region" description="Helical" evidence="2">
    <location>
        <begin position="207"/>
        <end position="232"/>
    </location>
</feature>
<evidence type="ECO:0000313" key="3">
    <source>
        <dbReference type="EMBL" id="KAF9783304.1"/>
    </source>
</evidence>
<keyword evidence="2" id="KW-0812">Transmembrane</keyword>
<feature type="transmembrane region" description="Helical" evidence="2">
    <location>
        <begin position="163"/>
        <end position="186"/>
    </location>
</feature>
<sequence length="378" mass="41366">MAQIPLDKAYLTAIWLETLLYGINATLCWTCGYFLLKKKSGTPWIMLGVVIFQWMVSTVHVSLGFARLIFAFIDYRDAPGGPEAYLTNISIPSNVAKVFIHTLNSAVGDSVVVWRCYLVWGKDWKVVALSLILLCGFIVSGIGQTYHFATGQAIHSAFVHTLTIWNGLVFSFSLATNLTATSLIALRVWHVFRMISGVSRNLGTAQVLVLVIESGMIYSAALIIEISCYFSGSNAFYIVYDPIAQLTVGRRYPFSSVSHPSHFGFAKSIVPTMILLLVAFKQTSSDIKTRANGSGRSSGSTTLPTVNFRTNPDLISMTTTTDTRGRDFPAPKVAFESVDPTTSSESTSKRGSFKTNVVELDPRVSTTNSEGNVEPYGT</sequence>
<proteinExistence type="predicted"/>
<feature type="transmembrane region" description="Helical" evidence="2">
    <location>
        <begin position="124"/>
        <end position="143"/>
    </location>
</feature>
<organism evidence="3 4">
    <name type="scientific">Thelephora terrestris</name>
    <dbReference type="NCBI Taxonomy" id="56493"/>
    <lineage>
        <taxon>Eukaryota</taxon>
        <taxon>Fungi</taxon>
        <taxon>Dikarya</taxon>
        <taxon>Basidiomycota</taxon>
        <taxon>Agaricomycotina</taxon>
        <taxon>Agaricomycetes</taxon>
        <taxon>Thelephorales</taxon>
        <taxon>Thelephoraceae</taxon>
        <taxon>Thelephora</taxon>
    </lineage>
</organism>
<feature type="transmembrane region" description="Helical" evidence="2">
    <location>
        <begin position="12"/>
        <end position="36"/>
    </location>
</feature>
<gene>
    <name evidence="3" type="ORF">BJ322DRAFT_144753</name>
</gene>
<keyword evidence="2" id="KW-1133">Transmembrane helix</keyword>
<evidence type="ECO:0000256" key="1">
    <source>
        <dbReference type="SAM" id="MobiDB-lite"/>
    </source>
</evidence>